<dbReference type="Pfam" id="PF01575">
    <property type="entry name" value="MaoC_dehydratas"/>
    <property type="match status" value="1"/>
</dbReference>
<protein>
    <submittedName>
        <fullName evidence="4">Dehydratase</fullName>
    </submittedName>
</protein>
<dbReference type="PANTHER" id="PTHR13078">
    <property type="entry name" value="PEROXISOMAL MULTIFUNCTIONAL ENZYME TYPE 2-RELATED"/>
    <property type="match status" value="1"/>
</dbReference>
<dbReference type="Proteomes" id="UP000186040">
    <property type="component" value="Unassembled WGS sequence"/>
</dbReference>
<dbReference type="InterPro" id="IPR029069">
    <property type="entry name" value="HotDog_dom_sf"/>
</dbReference>
<dbReference type="GO" id="GO:0006635">
    <property type="term" value="P:fatty acid beta-oxidation"/>
    <property type="evidence" value="ECO:0007669"/>
    <property type="project" value="TreeGrafter"/>
</dbReference>
<dbReference type="CDD" id="cd03441">
    <property type="entry name" value="R_hydratase_like"/>
    <property type="match status" value="1"/>
</dbReference>
<evidence type="ECO:0000259" key="2">
    <source>
        <dbReference type="Pfam" id="PF01575"/>
    </source>
</evidence>
<comment type="similarity">
    <text evidence="1">Belongs to the enoyl-CoA hydratase/isomerase family.</text>
</comment>
<dbReference type="GO" id="GO:0004300">
    <property type="term" value="F:enoyl-CoA hydratase activity"/>
    <property type="evidence" value="ECO:0007669"/>
    <property type="project" value="TreeGrafter"/>
</dbReference>
<dbReference type="AlphaFoldDB" id="A0A1Q9LJ41"/>
<dbReference type="PANTHER" id="PTHR13078:SF56">
    <property type="entry name" value="PEROXISOMAL MULTIFUNCTIONAL ENZYME TYPE 2"/>
    <property type="match status" value="1"/>
</dbReference>
<dbReference type="InterPro" id="IPR039569">
    <property type="entry name" value="FAS1-like_DH_region"/>
</dbReference>
<evidence type="ECO:0000313" key="4">
    <source>
        <dbReference type="EMBL" id="OLR92046.1"/>
    </source>
</evidence>
<dbReference type="STRING" id="1193682.BJP25_22055"/>
<dbReference type="Pfam" id="PF13452">
    <property type="entry name" value="FAS1_DH_region"/>
    <property type="match status" value="1"/>
</dbReference>
<accession>A0A1Q9LJ41</accession>
<feature type="domain" description="MaoC-like" evidence="2">
    <location>
        <begin position="156"/>
        <end position="254"/>
    </location>
</feature>
<keyword evidence="5" id="KW-1185">Reference proteome</keyword>
<dbReference type="OrthoDB" id="5415111at2"/>
<dbReference type="GO" id="GO:0003857">
    <property type="term" value="F:(3S)-3-hydroxyacyl-CoA dehydrogenase (NAD+) activity"/>
    <property type="evidence" value="ECO:0007669"/>
    <property type="project" value="TreeGrafter"/>
</dbReference>
<name>A0A1Q9LJ41_9PSEU</name>
<dbReference type="Gene3D" id="3.10.129.10">
    <property type="entry name" value="Hotdog Thioesterase"/>
    <property type="match status" value="1"/>
</dbReference>
<dbReference type="SUPFAM" id="SSF54637">
    <property type="entry name" value="Thioesterase/thiol ester dehydrase-isomerase"/>
    <property type="match status" value="2"/>
</dbReference>
<dbReference type="InterPro" id="IPR002539">
    <property type="entry name" value="MaoC-like_dom"/>
</dbReference>
<dbReference type="RefSeq" id="WP_075975930.1">
    <property type="nucleotide sequence ID" value="NZ_MKQR01000017.1"/>
</dbReference>
<feature type="domain" description="FAS1-like dehydratase" evidence="3">
    <location>
        <begin position="9"/>
        <end position="127"/>
    </location>
</feature>
<evidence type="ECO:0000256" key="1">
    <source>
        <dbReference type="ARBA" id="ARBA00005254"/>
    </source>
</evidence>
<sequence length="274" mass="28854">MPEFTTAALGEWGQELAFSATAERIAAYAEATNDPVAAHRSGAVAPPVFAIAPVFAALGPATFAVAPLELVPVLVHGEHDFHFRRPIRPGDELVSRARPVGVFGKPRGTTVVVHTETRDAAGELVNEQWMTSYFRGVDARLTAGEPAPDHAAELTGEPAATVTAHVDDDQTFRYGPAAGDPMPIHLDADLARSVGLPGIIAHGMCTAAFASWAHLTSFAGSDVERLARFAVRFAKPVLPGQDLTTAFHEVDGGHAFAAVVDDAVVLKDGLAVLR</sequence>
<comment type="caution">
    <text evidence="4">The sequence shown here is derived from an EMBL/GenBank/DDBJ whole genome shotgun (WGS) entry which is preliminary data.</text>
</comment>
<evidence type="ECO:0000313" key="5">
    <source>
        <dbReference type="Proteomes" id="UP000186040"/>
    </source>
</evidence>
<evidence type="ECO:0000259" key="3">
    <source>
        <dbReference type="Pfam" id="PF13452"/>
    </source>
</evidence>
<dbReference type="GO" id="GO:0044594">
    <property type="term" value="F:17-beta-hydroxysteroid dehydrogenase (NAD+) activity"/>
    <property type="evidence" value="ECO:0007669"/>
    <property type="project" value="TreeGrafter"/>
</dbReference>
<gene>
    <name evidence="4" type="ORF">BJP25_22055</name>
</gene>
<proteinExistence type="inferred from homology"/>
<dbReference type="EMBL" id="MKQR01000017">
    <property type="protein sequence ID" value="OLR92046.1"/>
    <property type="molecule type" value="Genomic_DNA"/>
</dbReference>
<reference evidence="4 5" key="1">
    <citation type="submission" date="2016-10" db="EMBL/GenBank/DDBJ databases">
        <title>The Draft Genome Sequence of Actinokineospora bangkokensis 44EHWT reveals the biosynthetic pathway of antifungal compounds Thailandins with unusual extender unit butylmalonyl-CoA.</title>
        <authorList>
            <person name="Greule A."/>
            <person name="Intra B."/>
            <person name="Flemming S."/>
            <person name="Rommel M.G."/>
            <person name="Panbangred W."/>
            <person name="Bechthold A."/>
        </authorList>
    </citation>
    <scope>NUCLEOTIDE SEQUENCE [LARGE SCALE GENOMIC DNA]</scope>
    <source>
        <strain evidence="4 5">44EHW</strain>
    </source>
</reference>
<organism evidence="4 5">
    <name type="scientific">Actinokineospora bangkokensis</name>
    <dbReference type="NCBI Taxonomy" id="1193682"/>
    <lineage>
        <taxon>Bacteria</taxon>
        <taxon>Bacillati</taxon>
        <taxon>Actinomycetota</taxon>
        <taxon>Actinomycetes</taxon>
        <taxon>Pseudonocardiales</taxon>
        <taxon>Pseudonocardiaceae</taxon>
        <taxon>Actinokineospora</taxon>
    </lineage>
</organism>